<dbReference type="PANTHER" id="PTHR30055">
    <property type="entry name" value="HTH-TYPE TRANSCRIPTIONAL REGULATOR RUTR"/>
    <property type="match status" value="1"/>
</dbReference>
<evidence type="ECO:0000313" key="4">
    <source>
        <dbReference type="EMBL" id="MBC6450116.1"/>
    </source>
</evidence>
<dbReference type="EMBL" id="JABVED010000014">
    <property type="protein sequence ID" value="MBC6450116.1"/>
    <property type="molecule type" value="Genomic_DNA"/>
</dbReference>
<dbReference type="Pfam" id="PF18598">
    <property type="entry name" value="TetR_C_36"/>
    <property type="match status" value="1"/>
</dbReference>
<sequence>MSDLSTSRILDAARDLFTDVGIRRTTLEDIARRARVDRVTVYRRLGSKSDVVVAVSNREARRAFDEVFLVADKADTAAGRIAVVFARIVHVLWIHPLFNRLLKLEPDTALPKVTTEAGGAMSLAITGLVELLDKAVDDGLLAPAGDFRARAEIVVRLAHSFIVTPRADLALDTEADLMEFAHAHIVPIITGTR</sequence>
<evidence type="ECO:0000256" key="1">
    <source>
        <dbReference type="ARBA" id="ARBA00023125"/>
    </source>
</evidence>
<dbReference type="PROSITE" id="PS50977">
    <property type="entry name" value="HTH_TETR_2"/>
    <property type="match status" value="1"/>
</dbReference>
<keyword evidence="1 2" id="KW-0238">DNA-binding</keyword>
<dbReference type="RefSeq" id="WP_187223208.1">
    <property type="nucleotide sequence ID" value="NZ_JABVED010000014.1"/>
</dbReference>
<reference evidence="4 5" key="1">
    <citation type="submission" date="2020-06" db="EMBL/GenBank/DDBJ databases">
        <title>Actinokineospora xiongansis sp. nov., isolated from soil of Baiyangdian.</title>
        <authorList>
            <person name="Zhang X."/>
        </authorList>
    </citation>
    <scope>NUCLEOTIDE SEQUENCE [LARGE SCALE GENOMIC DNA]</scope>
    <source>
        <strain evidence="4 5">HBU206404</strain>
    </source>
</reference>
<dbReference type="Pfam" id="PF00440">
    <property type="entry name" value="TetR_N"/>
    <property type="match status" value="1"/>
</dbReference>
<evidence type="ECO:0000313" key="5">
    <source>
        <dbReference type="Proteomes" id="UP000734823"/>
    </source>
</evidence>
<proteinExistence type="predicted"/>
<organism evidence="4 5">
    <name type="scientific">Actinokineospora xionganensis</name>
    <dbReference type="NCBI Taxonomy" id="2684470"/>
    <lineage>
        <taxon>Bacteria</taxon>
        <taxon>Bacillati</taxon>
        <taxon>Actinomycetota</taxon>
        <taxon>Actinomycetes</taxon>
        <taxon>Pseudonocardiales</taxon>
        <taxon>Pseudonocardiaceae</taxon>
        <taxon>Actinokineospora</taxon>
    </lineage>
</organism>
<dbReference type="InterPro" id="IPR001647">
    <property type="entry name" value="HTH_TetR"/>
</dbReference>
<dbReference type="PRINTS" id="PR00455">
    <property type="entry name" value="HTHTETR"/>
</dbReference>
<keyword evidence="5" id="KW-1185">Reference proteome</keyword>
<protein>
    <submittedName>
        <fullName evidence="4">TetR/AcrR family transcriptional regulator</fullName>
    </submittedName>
</protein>
<dbReference type="SUPFAM" id="SSF46689">
    <property type="entry name" value="Homeodomain-like"/>
    <property type="match status" value="1"/>
</dbReference>
<dbReference type="Proteomes" id="UP000734823">
    <property type="component" value="Unassembled WGS sequence"/>
</dbReference>
<dbReference type="Gene3D" id="1.10.357.10">
    <property type="entry name" value="Tetracycline Repressor, domain 2"/>
    <property type="match status" value="1"/>
</dbReference>
<accession>A0ABR7LBN1</accession>
<dbReference type="InterPro" id="IPR050109">
    <property type="entry name" value="HTH-type_TetR-like_transc_reg"/>
</dbReference>
<feature type="domain" description="HTH tetR-type" evidence="3">
    <location>
        <begin position="3"/>
        <end position="63"/>
    </location>
</feature>
<name>A0ABR7LBN1_9PSEU</name>
<dbReference type="InterPro" id="IPR009057">
    <property type="entry name" value="Homeodomain-like_sf"/>
</dbReference>
<gene>
    <name evidence="4" type="ORF">GPZ80_23415</name>
</gene>
<feature type="DNA-binding region" description="H-T-H motif" evidence="2">
    <location>
        <begin position="26"/>
        <end position="45"/>
    </location>
</feature>
<evidence type="ECO:0000256" key="2">
    <source>
        <dbReference type="PROSITE-ProRule" id="PRU00335"/>
    </source>
</evidence>
<evidence type="ECO:0000259" key="3">
    <source>
        <dbReference type="PROSITE" id="PS50977"/>
    </source>
</evidence>
<dbReference type="InterPro" id="IPR041485">
    <property type="entry name" value="TetR_C_36"/>
</dbReference>
<comment type="caution">
    <text evidence="4">The sequence shown here is derived from an EMBL/GenBank/DDBJ whole genome shotgun (WGS) entry which is preliminary data.</text>
</comment>
<dbReference type="PANTHER" id="PTHR30055:SF153">
    <property type="entry name" value="HTH-TYPE TRANSCRIPTIONAL REPRESSOR RV3405C"/>
    <property type="match status" value="1"/>
</dbReference>